<keyword evidence="3" id="KW-1185">Reference proteome</keyword>
<organism evidence="2 3">
    <name type="scientific">Streptomyces flavotricini</name>
    <dbReference type="NCBI Taxonomy" id="66888"/>
    <lineage>
        <taxon>Bacteria</taxon>
        <taxon>Bacillati</taxon>
        <taxon>Actinomycetota</taxon>
        <taxon>Actinomycetes</taxon>
        <taxon>Kitasatosporales</taxon>
        <taxon>Streptomycetaceae</taxon>
        <taxon>Streptomyces</taxon>
    </lineage>
</organism>
<sequence>MTFGAYYRHIACPFELVFTHAIKSFMLDGDGFRARNYYVWDAGEKARAFFTEGIVEKVTGIHGVPPEIGYLDIVGFVDRSGTRSSRSPSHEPAPSGPFSEHPGMPQNFPASRPTAPAAT</sequence>
<dbReference type="RefSeq" id="WP_229343601.1">
    <property type="nucleotide sequence ID" value="NZ_JAINUL010000001.1"/>
</dbReference>
<dbReference type="EMBL" id="JAINUL010000001">
    <property type="protein sequence ID" value="MCC0100235.1"/>
    <property type="molecule type" value="Genomic_DNA"/>
</dbReference>
<dbReference type="Proteomes" id="UP001520654">
    <property type="component" value="Unassembled WGS sequence"/>
</dbReference>
<name>A0ABS8EGF5_9ACTN</name>
<evidence type="ECO:0000313" key="2">
    <source>
        <dbReference type="EMBL" id="MCC0100235.1"/>
    </source>
</evidence>
<evidence type="ECO:0000313" key="3">
    <source>
        <dbReference type="Proteomes" id="UP001520654"/>
    </source>
</evidence>
<feature type="region of interest" description="Disordered" evidence="1">
    <location>
        <begin position="80"/>
        <end position="119"/>
    </location>
</feature>
<protein>
    <submittedName>
        <fullName evidence="2">Uncharacterized protein</fullName>
    </submittedName>
</protein>
<proteinExistence type="predicted"/>
<accession>A0ABS8EGF5</accession>
<comment type="caution">
    <text evidence="2">The sequence shown here is derived from an EMBL/GenBank/DDBJ whole genome shotgun (WGS) entry which is preliminary data.</text>
</comment>
<reference evidence="2 3" key="1">
    <citation type="submission" date="2021-08" db="EMBL/GenBank/DDBJ databases">
        <title>Genomic Architecture of Streptomyces flavotricini NGL1 and Streptomyces erythrochromogenes HMS4 With Differential Plant Beneficial attributes and laccase production capabilities.</title>
        <authorList>
            <person name="Salwan R."/>
            <person name="Kaur R."/>
            <person name="Sharma V."/>
        </authorList>
    </citation>
    <scope>NUCLEOTIDE SEQUENCE [LARGE SCALE GENOMIC DNA]</scope>
    <source>
        <strain evidence="2 3">NGL1</strain>
    </source>
</reference>
<gene>
    <name evidence="2" type="ORF">K7B10_36755</name>
</gene>
<evidence type="ECO:0000256" key="1">
    <source>
        <dbReference type="SAM" id="MobiDB-lite"/>
    </source>
</evidence>